<dbReference type="OMA" id="HAQIPFI"/>
<reference evidence="4" key="1">
    <citation type="submission" date="2020-12" db="UniProtKB">
        <authorList>
            <consortium name="WormBaseParasite"/>
        </authorList>
    </citation>
    <scope>IDENTIFICATION</scope>
    <source>
        <strain evidence="4">MHco3</strain>
    </source>
</reference>
<evidence type="ECO:0000259" key="1">
    <source>
        <dbReference type="Pfam" id="PF08389"/>
    </source>
</evidence>
<keyword evidence="3" id="KW-1185">Reference proteome</keyword>
<dbReference type="GO" id="GO:0005049">
    <property type="term" value="F:nuclear export signal receptor activity"/>
    <property type="evidence" value="ECO:0007669"/>
    <property type="project" value="InterPro"/>
</dbReference>
<evidence type="ECO:0000313" key="3">
    <source>
        <dbReference type="Proteomes" id="UP000025227"/>
    </source>
</evidence>
<dbReference type="InterPro" id="IPR011989">
    <property type="entry name" value="ARM-like"/>
</dbReference>
<dbReference type="PANTHER" id="PTHR11223:SF3">
    <property type="entry name" value="EXPORTIN-5"/>
    <property type="match status" value="1"/>
</dbReference>
<evidence type="ECO:0000313" key="4">
    <source>
        <dbReference type="WBParaSite" id="HCON_00168980-00001"/>
    </source>
</evidence>
<accession>A0A7I4Z3V1</accession>
<dbReference type="GO" id="GO:0005737">
    <property type="term" value="C:cytoplasm"/>
    <property type="evidence" value="ECO:0007669"/>
    <property type="project" value="TreeGrafter"/>
</dbReference>
<dbReference type="OrthoDB" id="2215036at2759"/>
<proteinExistence type="predicted"/>
<dbReference type="Pfam" id="PF19273">
    <property type="entry name" value="Exportin-5"/>
    <property type="match status" value="1"/>
</dbReference>
<dbReference type="InterPro" id="IPR045065">
    <property type="entry name" value="XPO1/5"/>
</dbReference>
<feature type="domain" description="Exportin-1/Importin-beta-like" evidence="1">
    <location>
        <begin position="104"/>
        <end position="189"/>
    </location>
</feature>
<dbReference type="Pfam" id="PF08389">
    <property type="entry name" value="Xpo1"/>
    <property type="match status" value="1"/>
</dbReference>
<dbReference type="SUPFAM" id="SSF48371">
    <property type="entry name" value="ARM repeat"/>
    <property type="match status" value="1"/>
</dbReference>
<dbReference type="Gene3D" id="1.25.10.10">
    <property type="entry name" value="Leucine-rich Repeat Variant"/>
    <property type="match status" value="1"/>
</dbReference>
<name>A0A7I4Z3V1_HAECO</name>
<dbReference type="GO" id="GO:0003723">
    <property type="term" value="F:RNA binding"/>
    <property type="evidence" value="ECO:0007669"/>
    <property type="project" value="TreeGrafter"/>
</dbReference>
<dbReference type="GO" id="GO:0006405">
    <property type="term" value="P:RNA export from nucleus"/>
    <property type="evidence" value="ECO:0007669"/>
    <property type="project" value="TreeGrafter"/>
</dbReference>
<dbReference type="InterPro" id="IPR013598">
    <property type="entry name" value="Exportin-1/Importin-b-like"/>
</dbReference>
<dbReference type="WBParaSite" id="HCON_00168980-00001">
    <property type="protein sequence ID" value="HCON_00168980-00001"/>
    <property type="gene ID" value="HCON_00168980"/>
</dbReference>
<dbReference type="GO" id="GO:0042565">
    <property type="term" value="C:RNA nuclear export complex"/>
    <property type="evidence" value="ECO:0007669"/>
    <property type="project" value="TreeGrafter"/>
</dbReference>
<dbReference type="InterPro" id="IPR045478">
    <property type="entry name" value="Exportin-5_C"/>
</dbReference>
<dbReference type="InterPro" id="IPR016024">
    <property type="entry name" value="ARM-type_fold"/>
</dbReference>
<dbReference type="Proteomes" id="UP000025227">
    <property type="component" value="Unplaced"/>
</dbReference>
<evidence type="ECO:0000259" key="2">
    <source>
        <dbReference type="Pfam" id="PF19273"/>
    </source>
</evidence>
<feature type="domain" description="Exportin-5 C-terminal" evidence="2">
    <location>
        <begin position="320"/>
        <end position="1086"/>
    </location>
</feature>
<sequence length="1119" mass="127689">MMEVEEVIRTICAIYDPSTSNSYRLVCTQVIENFKNSPPELVANTGFELISQSSPILCHAGWNLLQDLIRYRWNSIHSELCLALRNRIFQAIDTLVQEGTVESCARCVVAMMEHEWPQNWPNLTSQLQELCSRSSLHCAVVFAIQRRLVENVATLASVTNTRRRRDMHSAMVESADDLLEIALDKLNSCTLGMPFSANYKILSESVLLSNSISLNILFSDEANLLAARNIFGWLIEVCSCVLSQPIENQLVRIVDTVTRYLSTAEGNIYEQAAKLLATISARKREKSDNSIVISAFFREEVFSTILTITSLAADGSRSSEQHYRFLKSLCEVLITLGNFLSKVWADKSPPAHFGTFISAIVALFNHESLYLKHEACDVLVALSSHTSFREDEHLVQSLRLVFANIFRTFIKDGYPSQNPPTSASHYSQMDFEDDLDWHNFFMRFRSRLQLLIANNLADHFDLLLSVYEKDVMQRVLSDPYGVKEVEWDAMQKFARCVIAVAYERNIVDKKNERLIAIRNSLVTRMGDVTVCDVLSEMLSLHSPSVLSYEDDFDNFTTYFSLLRKALFMSAGHKTLNRHVISLILRTVQHFPTYFKDHVADVIALYAEVESVISQMQMAQLLQVLAVLSNTVDDESVRLKLLQMAVIPSIEHIRSIQWSFEGVMMFIKFNGFDGPPAQSKDQVSCVNRVELRRALTCIQGAVQQVNRSSPLANLLIPILPTFFKLSRCLMDLHSEDAKLALHPFLRDNLTKIVPSEKQQIYCSAGENIEPVTEGFSAEESDFVSVERQYVHDLNEQIIMIISALTSKFPNQVYSLYDFPQLLLGMVASFESVPEFRLRCWIKKVWKSVLCECPKARYQLVREFFERIVEAMNNRLQNIWAEVTHIDYDSEPTEEKLFFEHMTCVLSREYISFLRCCFISSDGEEYKATTMTPLGHWLFSNKIGLPSVIMTAFSALTFRDSVLVLKAVTLCKVLAEKLSDCYDDEVGVYMLVCSIRSLQLHGADEVTGTPLIGLVFHIYFALRRFSDSLLQVLMQVPNLTADIVESFDNRVRAMISGDEVILEKQKKEMARKLFKGLITLTIGEQHKKPVYLRPLPPIEKRRRKVNEPDDFENIALLFAYE</sequence>
<organism evidence="3 4">
    <name type="scientific">Haemonchus contortus</name>
    <name type="common">Barber pole worm</name>
    <dbReference type="NCBI Taxonomy" id="6289"/>
    <lineage>
        <taxon>Eukaryota</taxon>
        <taxon>Metazoa</taxon>
        <taxon>Ecdysozoa</taxon>
        <taxon>Nematoda</taxon>
        <taxon>Chromadorea</taxon>
        <taxon>Rhabditida</taxon>
        <taxon>Rhabditina</taxon>
        <taxon>Rhabditomorpha</taxon>
        <taxon>Strongyloidea</taxon>
        <taxon>Trichostrongylidae</taxon>
        <taxon>Haemonchus</taxon>
    </lineage>
</organism>
<dbReference type="PANTHER" id="PTHR11223">
    <property type="entry name" value="EXPORTIN 1/5"/>
    <property type="match status" value="1"/>
</dbReference>
<dbReference type="GO" id="GO:0006611">
    <property type="term" value="P:protein export from nucleus"/>
    <property type="evidence" value="ECO:0007669"/>
    <property type="project" value="InterPro"/>
</dbReference>
<protein>
    <submittedName>
        <fullName evidence="4">Importin N-terminal domain-containing protein</fullName>
    </submittedName>
</protein>
<dbReference type="GO" id="GO:0005634">
    <property type="term" value="C:nucleus"/>
    <property type="evidence" value="ECO:0007669"/>
    <property type="project" value="TreeGrafter"/>
</dbReference>
<dbReference type="AlphaFoldDB" id="A0A7I4Z3V1"/>